<organism evidence="3 4">
    <name type="scientific">Micromonospora craterilacus</name>
    <dbReference type="NCBI Taxonomy" id="1655439"/>
    <lineage>
        <taxon>Bacteria</taxon>
        <taxon>Bacillati</taxon>
        <taxon>Actinomycetota</taxon>
        <taxon>Actinomycetes</taxon>
        <taxon>Micromonosporales</taxon>
        <taxon>Micromonosporaceae</taxon>
        <taxon>Micromonospora</taxon>
    </lineage>
</organism>
<dbReference type="RefSeq" id="WP_111219925.1">
    <property type="nucleotide sequence ID" value="NZ_POTY01000400.1"/>
</dbReference>
<sequence length="81" mass="8935">MSDQTGPPPTTTSEGAADDTADGRAEYVMSRRARIMLLISALCFIASVAYDVNALRWAGLGFLVVGAWWFRRDKRHDDGDD</sequence>
<evidence type="ECO:0000313" key="3">
    <source>
        <dbReference type="EMBL" id="PZG04950.1"/>
    </source>
</evidence>
<accession>A0A2W2DUV9</accession>
<feature type="transmembrane region" description="Helical" evidence="2">
    <location>
        <begin position="33"/>
        <end position="49"/>
    </location>
</feature>
<reference evidence="3 4" key="1">
    <citation type="submission" date="2018-01" db="EMBL/GenBank/DDBJ databases">
        <title>Draft genome sequence of Jishengella sp. NA12.</title>
        <authorList>
            <person name="Sahin N."/>
            <person name="Ay H."/>
            <person name="Saygin H."/>
        </authorList>
    </citation>
    <scope>NUCLEOTIDE SEQUENCE [LARGE SCALE GENOMIC DNA]</scope>
    <source>
        <strain evidence="3 4">NA12</strain>
    </source>
</reference>
<feature type="transmembrane region" description="Helical" evidence="2">
    <location>
        <begin position="55"/>
        <end position="71"/>
    </location>
</feature>
<keyword evidence="2" id="KW-1133">Transmembrane helix</keyword>
<feature type="region of interest" description="Disordered" evidence="1">
    <location>
        <begin position="1"/>
        <end position="21"/>
    </location>
</feature>
<comment type="caution">
    <text evidence="3">The sequence shown here is derived from an EMBL/GenBank/DDBJ whole genome shotgun (WGS) entry which is preliminary data.</text>
</comment>
<proteinExistence type="predicted"/>
<keyword evidence="2" id="KW-0472">Membrane</keyword>
<evidence type="ECO:0000256" key="2">
    <source>
        <dbReference type="SAM" id="Phobius"/>
    </source>
</evidence>
<dbReference type="Proteomes" id="UP000248924">
    <property type="component" value="Unassembled WGS sequence"/>
</dbReference>
<protein>
    <submittedName>
        <fullName evidence="3">Uncharacterized protein</fullName>
    </submittedName>
</protein>
<feature type="compositionally biased region" description="Pro residues" evidence="1">
    <location>
        <begin position="1"/>
        <end position="10"/>
    </location>
</feature>
<gene>
    <name evidence="3" type="ORF">C1I95_32990</name>
</gene>
<evidence type="ECO:0000256" key="1">
    <source>
        <dbReference type="SAM" id="MobiDB-lite"/>
    </source>
</evidence>
<dbReference type="EMBL" id="POTY01000400">
    <property type="protein sequence ID" value="PZG04950.1"/>
    <property type="molecule type" value="Genomic_DNA"/>
</dbReference>
<name>A0A2W2DUV9_9ACTN</name>
<keyword evidence="2" id="KW-0812">Transmembrane</keyword>
<dbReference type="AlphaFoldDB" id="A0A2W2DUV9"/>
<keyword evidence="4" id="KW-1185">Reference proteome</keyword>
<evidence type="ECO:0000313" key="4">
    <source>
        <dbReference type="Proteomes" id="UP000248924"/>
    </source>
</evidence>